<dbReference type="EMBL" id="BARU01012230">
    <property type="protein sequence ID" value="GAH38644.1"/>
    <property type="molecule type" value="Genomic_DNA"/>
</dbReference>
<name>X1GAN5_9ZZZZ</name>
<organism evidence="2">
    <name type="scientific">marine sediment metagenome</name>
    <dbReference type="NCBI Taxonomy" id="412755"/>
    <lineage>
        <taxon>unclassified sequences</taxon>
        <taxon>metagenomes</taxon>
        <taxon>ecological metagenomes</taxon>
    </lineage>
</organism>
<accession>X1GAN5</accession>
<dbReference type="Pfam" id="PF01208">
    <property type="entry name" value="URO-D"/>
    <property type="match status" value="1"/>
</dbReference>
<proteinExistence type="predicted"/>
<dbReference type="InterPro" id="IPR000257">
    <property type="entry name" value="Uroporphyrinogen_deCOase"/>
</dbReference>
<feature type="domain" description="Uroporphyrinogen decarboxylase (URO-D)" evidence="1">
    <location>
        <begin position="41"/>
        <end position="197"/>
    </location>
</feature>
<gene>
    <name evidence="2" type="ORF">S03H2_22649</name>
</gene>
<evidence type="ECO:0000259" key="1">
    <source>
        <dbReference type="Pfam" id="PF01208"/>
    </source>
</evidence>
<dbReference type="AlphaFoldDB" id="X1GAN5"/>
<dbReference type="Gene3D" id="3.20.20.210">
    <property type="match status" value="1"/>
</dbReference>
<reference evidence="2" key="1">
    <citation type="journal article" date="2014" name="Front. Microbiol.">
        <title>High frequency of phylogenetically diverse reductive dehalogenase-homologous genes in deep subseafloor sedimentary metagenomes.</title>
        <authorList>
            <person name="Kawai M."/>
            <person name="Futagami T."/>
            <person name="Toyoda A."/>
            <person name="Takaki Y."/>
            <person name="Nishi S."/>
            <person name="Hori S."/>
            <person name="Arai W."/>
            <person name="Tsubouchi T."/>
            <person name="Morono Y."/>
            <person name="Uchiyama I."/>
            <person name="Ito T."/>
            <person name="Fujiyama A."/>
            <person name="Inagaki F."/>
            <person name="Takami H."/>
        </authorList>
    </citation>
    <scope>NUCLEOTIDE SEQUENCE</scope>
    <source>
        <strain evidence="2">Expedition CK06-06</strain>
    </source>
</reference>
<feature type="non-terminal residue" evidence="2">
    <location>
        <position position="1"/>
    </location>
</feature>
<evidence type="ECO:0000313" key="2">
    <source>
        <dbReference type="EMBL" id="GAH38644.1"/>
    </source>
</evidence>
<comment type="caution">
    <text evidence="2">The sequence shown here is derived from an EMBL/GenBank/DDBJ whole genome shotgun (WGS) entry which is preliminary data.</text>
</comment>
<protein>
    <recommendedName>
        <fullName evidence="1">Uroporphyrinogen decarboxylase (URO-D) domain-containing protein</fullName>
    </recommendedName>
</protein>
<sequence>LDVTRYIYDPVNHWMGSKIENWIRFFGVNPDKWEVSQKGGTAWISKRPFADLKELEKNMPNMPQKSEMEEWYKPAIKKIKEIYDEYDVVFIGAVEGPCTDAYTYAHMELFCGAIYEAPELVDHLMECTCRFSEIIAEIFAENPSAPLMFMGEDVAGKSGLIFSPSFIRKKLLPLWKRIAKPIKDKGFKFLFHSDGKLIIYIMYTRLQIDLLFWIGEGLWENLKRKMYHWGSLLINCILWQGLGK</sequence>
<dbReference type="InterPro" id="IPR038071">
    <property type="entry name" value="UROD/MetE-like_sf"/>
</dbReference>